<dbReference type="EMBL" id="LT629797">
    <property type="protein sequence ID" value="SDU82345.1"/>
    <property type="molecule type" value="Genomic_DNA"/>
</dbReference>
<dbReference type="RefSeq" id="WP_092374016.1">
    <property type="nucleotide sequence ID" value="NZ_LT629797.1"/>
</dbReference>
<dbReference type="EMBL" id="LT629797">
    <property type="protein sequence ID" value="SDU75358.1"/>
    <property type="molecule type" value="Genomic_DNA"/>
</dbReference>
<organism evidence="1 3">
    <name type="scientific">Pseudomonas sihuiensis</name>
    <dbReference type="NCBI Taxonomy" id="1274359"/>
    <lineage>
        <taxon>Bacteria</taxon>
        <taxon>Pseudomonadati</taxon>
        <taxon>Pseudomonadota</taxon>
        <taxon>Gammaproteobacteria</taxon>
        <taxon>Pseudomonadales</taxon>
        <taxon>Pseudomonadaceae</taxon>
        <taxon>Pseudomonas</taxon>
    </lineage>
</organism>
<dbReference type="Proteomes" id="UP000198675">
    <property type="component" value="Chromosome I"/>
</dbReference>
<evidence type="ECO:0000313" key="2">
    <source>
        <dbReference type="EMBL" id="SDU82345.1"/>
    </source>
</evidence>
<keyword evidence="3" id="KW-1185">Reference proteome</keyword>
<reference evidence="1" key="2">
    <citation type="submission" date="2016-10" db="EMBL/GenBank/DDBJ databases">
        <authorList>
            <person name="de Groot N.N."/>
        </authorList>
    </citation>
    <scope>NUCLEOTIDE SEQUENCE [LARGE SCALE GENOMIC DNA]</scope>
    <source>
        <strain evidence="1">KCTC 32246</strain>
    </source>
</reference>
<gene>
    <name evidence="1" type="ORF">SAMN05216363_0011</name>
    <name evidence="2" type="ORF">SAMN05216363_1899</name>
</gene>
<accession>A0A1H2L497</accession>
<evidence type="ECO:0000313" key="3">
    <source>
        <dbReference type="Proteomes" id="UP000198675"/>
    </source>
</evidence>
<protein>
    <submittedName>
        <fullName evidence="1">Uncharacterized protein</fullName>
    </submittedName>
</protein>
<evidence type="ECO:0000313" key="1">
    <source>
        <dbReference type="EMBL" id="SDU75358.1"/>
    </source>
</evidence>
<reference evidence="3" key="1">
    <citation type="submission" date="2016-10" db="EMBL/GenBank/DDBJ databases">
        <authorList>
            <person name="Varghese N."/>
            <person name="Submissions S."/>
        </authorList>
    </citation>
    <scope>NUCLEOTIDE SEQUENCE [LARGE SCALE GENOMIC DNA]</scope>
    <source>
        <strain evidence="3">KCTC 32246</strain>
    </source>
</reference>
<dbReference type="AlphaFoldDB" id="A0A1H2L497"/>
<sequence length="165" mass="17717">MHVEHIDLIPHPMDAWRAALNALIACAPGDGPAIAAHLAEAQEQALVIVDRTLATPGTAKLVDRLMLIGAGRLVGDRLTSRDVRPLSIVEAAVRLRQLKGLDAALDPFIGVDYSRAGRCARLAHAMGLSVQSVYQRLQDEAEAKNLDEAEALNRLEALHLPGADQ</sequence>
<name>A0A1H2L497_9PSED</name>
<proteinExistence type="predicted"/>